<reference evidence="1 2" key="1">
    <citation type="journal article" date="2015" name="Genome Announc.">
        <title>Expanding the biotechnology potential of lactobacilli through comparative genomics of 213 strains and associated genera.</title>
        <authorList>
            <person name="Sun Z."/>
            <person name="Harris H.M."/>
            <person name="McCann A."/>
            <person name="Guo C."/>
            <person name="Argimon S."/>
            <person name="Zhang W."/>
            <person name="Yang X."/>
            <person name="Jeffery I.B."/>
            <person name="Cooney J.C."/>
            <person name="Kagawa T.F."/>
            <person name="Liu W."/>
            <person name="Song Y."/>
            <person name="Salvetti E."/>
            <person name="Wrobel A."/>
            <person name="Rasinkangas P."/>
            <person name="Parkhill J."/>
            <person name="Rea M.C."/>
            <person name="O'Sullivan O."/>
            <person name="Ritari J."/>
            <person name="Douillard F.P."/>
            <person name="Paul Ross R."/>
            <person name="Yang R."/>
            <person name="Briner A.E."/>
            <person name="Felis G.E."/>
            <person name="de Vos W.M."/>
            <person name="Barrangou R."/>
            <person name="Klaenhammer T.R."/>
            <person name="Caufield P.W."/>
            <person name="Cui Y."/>
            <person name="Zhang H."/>
            <person name="O'Toole P.W."/>
        </authorList>
    </citation>
    <scope>NUCLEOTIDE SEQUENCE [LARGE SCALE GENOMIC DNA]</scope>
    <source>
        <strain evidence="1 2">DSM 19906</strain>
    </source>
</reference>
<dbReference type="AlphaFoldDB" id="A0A0R1NE62"/>
<keyword evidence="2" id="KW-1185">Reference proteome</keyword>
<dbReference type="Proteomes" id="UP000051439">
    <property type="component" value="Unassembled WGS sequence"/>
</dbReference>
<comment type="caution">
    <text evidence="1">The sequence shown here is derived from an EMBL/GenBank/DDBJ whole genome shotgun (WGS) entry which is preliminary data.</text>
</comment>
<accession>A0A0R1NE62</accession>
<protein>
    <recommendedName>
        <fullName evidence="3">AP2 domain protein</fullName>
    </recommendedName>
</protein>
<name>A0A0R1NE62_9LACO</name>
<dbReference type="PATRIC" id="fig|1423766.4.peg.2411"/>
<dbReference type="EMBL" id="AZEB01000058">
    <property type="protein sequence ID" value="KRL18559.1"/>
    <property type="molecule type" value="Genomic_DNA"/>
</dbReference>
<evidence type="ECO:0000313" key="1">
    <source>
        <dbReference type="EMBL" id="KRL18559.1"/>
    </source>
</evidence>
<organism evidence="1 2">
    <name type="scientific">Lentilactobacillus kisonensis DSM 19906 = JCM 15041</name>
    <dbReference type="NCBI Taxonomy" id="1423766"/>
    <lineage>
        <taxon>Bacteria</taxon>
        <taxon>Bacillati</taxon>
        <taxon>Bacillota</taxon>
        <taxon>Bacilli</taxon>
        <taxon>Lactobacillales</taxon>
        <taxon>Lactobacillaceae</taxon>
        <taxon>Lentilactobacillus</taxon>
    </lineage>
</organism>
<evidence type="ECO:0008006" key="3">
    <source>
        <dbReference type="Google" id="ProtNLM"/>
    </source>
</evidence>
<evidence type="ECO:0000313" key="2">
    <source>
        <dbReference type="Proteomes" id="UP000051439"/>
    </source>
</evidence>
<gene>
    <name evidence="1" type="ORF">FC98_GL002321</name>
</gene>
<sequence length="190" mass="21433">MAIRSIESNSLSAFLSNGGISMQKRIDLANQTFGRLTVISFFGSSSNGNALWLCQCQCGNKCIVDSQRLQKGFTRSCGCLRSEISRSNIKANNQTKKYMGNPKNFQLINRTNLVASTLKRSNNKSGVIGVSWDKTAQKWIARLYFQGHLVLNHVYIHMEDAIAARKAAEKRYIVPLQKQYNQTHQKNQLN</sequence>
<proteinExistence type="predicted"/>